<name>A0A4V0Z4G5_9BURK</name>
<dbReference type="AlphaFoldDB" id="A0A4V0Z4G5"/>
<sequence>MCGQSQVKKLKYQVGDKVRLLSKGFDIPAGLVGTVEVAEGNLKYPYRVVFGGIFSRATLRLMESELASVETPVSFQVGDRVKYVGRDESIRSAHLEGKTGTIKAIPHCIAPEYAGAVVVWDVPSKCPGALLASLEIYLDEPEGAPEAEALPELVAQPAVGTKVTIMASTGAFDPLMKAEGLIVNVREFLNPALTEYAVALSKPDRLVIAHREQFEMQAA</sequence>
<protein>
    <submittedName>
        <fullName evidence="1">Uncharacterized protein</fullName>
    </submittedName>
</protein>
<reference evidence="1 2" key="1">
    <citation type="submission" date="2019-02" db="EMBL/GenBank/DDBJ databases">
        <title>Draft Genome Sequences of Six Type Strains of the Genus Massilia.</title>
        <authorList>
            <person name="Miess H."/>
            <person name="Frediansyhah A."/>
            <person name="Gross H."/>
        </authorList>
    </citation>
    <scope>NUCLEOTIDE SEQUENCE [LARGE SCALE GENOMIC DNA]</scope>
    <source>
        <strain evidence="1 2">DSM 17473</strain>
    </source>
</reference>
<dbReference type="Proteomes" id="UP000290637">
    <property type="component" value="Chromosome"/>
</dbReference>
<proteinExistence type="predicted"/>
<evidence type="ECO:0000313" key="2">
    <source>
        <dbReference type="Proteomes" id="UP000290637"/>
    </source>
</evidence>
<organism evidence="1 2">
    <name type="scientific">Pseudoduganella lutea</name>
    <dbReference type="NCBI Taxonomy" id="321985"/>
    <lineage>
        <taxon>Bacteria</taxon>
        <taxon>Pseudomonadati</taxon>
        <taxon>Pseudomonadota</taxon>
        <taxon>Betaproteobacteria</taxon>
        <taxon>Burkholderiales</taxon>
        <taxon>Oxalobacteraceae</taxon>
        <taxon>Telluria group</taxon>
        <taxon>Pseudoduganella</taxon>
    </lineage>
</organism>
<dbReference type="RefSeq" id="WP_130189970.1">
    <property type="nucleotide sequence ID" value="NZ_CP035913.1"/>
</dbReference>
<dbReference type="EMBL" id="CP035913">
    <property type="protein sequence ID" value="QBE66863.1"/>
    <property type="molecule type" value="Genomic_DNA"/>
</dbReference>
<dbReference type="KEGG" id="plue:EWM63_31045"/>
<accession>A0A4V0Z4G5</accession>
<gene>
    <name evidence="1" type="ORF">EWM63_31045</name>
</gene>
<evidence type="ECO:0000313" key="1">
    <source>
        <dbReference type="EMBL" id="QBE66863.1"/>
    </source>
</evidence>
<keyword evidence="2" id="KW-1185">Reference proteome</keyword>